<feature type="transmembrane region" description="Helical" evidence="6">
    <location>
        <begin position="336"/>
        <end position="354"/>
    </location>
</feature>
<dbReference type="PANTHER" id="PTHR42723:SF1">
    <property type="entry name" value="CHLOROPHYLL SYNTHASE, CHLOROPLASTIC"/>
    <property type="match status" value="1"/>
</dbReference>
<keyword evidence="4 6" id="KW-1133">Transmembrane helix</keyword>
<feature type="transmembrane region" description="Helical" evidence="6">
    <location>
        <begin position="286"/>
        <end position="304"/>
    </location>
</feature>
<evidence type="ECO:0000313" key="7">
    <source>
        <dbReference type="EMBL" id="AML50287.1"/>
    </source>
</evidence>
<feature type="transmembrane region" description="Helical" evidence="6">
    <location>
        <begin position="219"/>
        <end position="240"/>
    </location>
</feature>
<proteinExistence type="predicted"/>
<dbReference type="RefSeq" id="WP_039001481.1">
    <property type="nucleotide sequence ID" value="NZ_CP014327.1"/>
</dbReference>
<feature type="transmembrane region" description="Helical" evidence="6">
    <location>
        <begin position="311"/>
        <end position="330"/>
    </location>
</feature>
<evidence type="ECO:0000256" key="3">
    <source>
        <dbReference type="ARBA" id="ARBA00022692"/>
    </source>
</evidence>
<evidence type="ECO:0000256" key="1">
    <source>
        <dbReference type="ARBA" id="ARBA00004141"/>
    </source>
</evidence>
<comment type="subcellular location">
    <subcellularLocation>
        <location evidence="1">Membrane</location>
        <topology evidence="1">Multi-pass membrane protein</topology>
    </subcellularLocation>
</comment>
<feature type="transmembrane region" description="Helical" evidence="6">
    <location>
        <begin position="453"/>
        <end position="474"/>
    </location>
</feature>
<evidence type="ECO:0000256" key="5">
    <source>
        <dbReference type="ARBA" id="ARBA00023136"/>
    </source>
</evidence>
<dbReference type="PANTHER" id="PTHR42723">
    <property type="entry name" value="CHLOROPHYLL SYNTHASE"/>
    <property type="match status" value="1"/>
</dbReference>
<keyword evidence="2" id="KW-1003">Cell membrane</keyword>
<feature type="transmembrane region" description="Helical" evidence="6">
    <location>
        <begin position="382"/>
        <end position="402"/>
    </location>
</feature>
<organism evidence="7 8">
    <name type="scientific">Falsihalocynthiibacter arcticus</name>
    <dbReference type="NCBI Taxonomy" id="1579316"/>
    <lineage>
        <taxon>Bacteria</taxon>
        <taxon>Pseudomonadati</taxon>
        <taxon>Pseudomonadota</taxon>
        <taxon>Alphaproteobacteria</taxon>
        <taxon>Rhodobacterales</taxon>
        <taxon>Roseobacteraceae</taxon>
        <taxon>Falsihalocynthiibacter</taxon>
    </lineage>
</organism>
<dbReference type="InterPro" id="IPR000537">
    <property type="entry name" value="UbiA_prenyltransferase"/>
</dbReference>
<name>A0A126UWN6_9RHOB</name>
<dbReference type="AlphaFoldDB" id="A0A126UWN6"/>
<sequence>MGEQKPLVLDVDGTYLKTDMLFECFWAGLGKHPTKTFKVCMAHINDRAFLKAKLAEIADLNCDLLPVNPQVEALAQAAKGQGRSVHLASASDQKLVSAVAQASGHTGTTFASDGVTNMKGAEKAAALVERFGEGGFDYAGNEPVDMQIWEKGDAAIVVGAPKEAAQLRARGRTVTEIDDGTAPKDVLRAMRPHQWVKNILLLLPLLAAHDFALAPWLSVALGIVAFSAAASSIYIINDLLDLEADRVHAKKKYRPFASGAVSIKHGMLLYVVLTFVTLGISSLLGAKFMAIVVLYMAISLAYSMRLKRMRWVDVIMLATLYTLRVVAGAAAGGVHVSLYMLVFIFPIFITLGSVKRLTELHGATDDACLPGRGYSRQDRKPLLYLGVIGIIGALILFFLYSLTDHAASLYPSQGLLWFALLPISIWLVRMLVLGYQGKQDHDPIIFALKDKKGLGILMFTLSLMFYAAGLWQQWFGF</sequence>
<dbReference type="InterPro" id="IPR023214">
    <property type="entry name" value="HAD_sf"/>
</dbReference>
<dbReference type="InterPro" id="IPR050475">
    <property type="entry name" value="Prenyltransferase_related"/>
</dbReference>
<evidence type="ECO:0000256" key="6">
    <source>
        <dbReference type="SAM" id="Phobius"/>
    </source>
</evidence>
<dbReference type="Proteomes" id="UP000070371">
    <property type="component" value="Chromosome"/>
</dbReference>
<dbReference type="InterPro" id="IPR036412">
    <property type="entry name" value="HAD-like_sf"/>
</dbReference>
<dbReference type="GO" id="GO:0016020">
    <property type="term" value="C:membrane"/>
    <property type="evidence" value="ECO:0007669"/>
    <property type="project" value="UniProtKB-SubCell"/>
</dbReference>
<dbReference type="Gene3D" id="1.10.357.140">
    <property type="entry name" value="UbiA prenyltransferase"/>
    <property type="match status" value="1"/>
</dbReference>
<dbReference type="Gene3D" id="3.40.50.1000">
    <property type="entry name" value="HAD superfamily/HAD-like"/>
    <property type="match status" value="1"/>
</dbReference>
<dbReference type="GO" id="GO:0016765">
    <property type="term" value="F:transferase activity, transferring alkyl or aryl (other than methyl) groups"/>
    <property type="evidence" value="ECO:0007669"/>
    <property type="project" value="InterPro"/>
</dbReference>
<feature type="transmembrane region" description="Helical" evidence="6">
    <location>
        <begin position="261"/>
        <end position="280"/>
    </location>
</feature>
<dbReference type="InterPro" id="IPR044878">
    <property type="entry name" value="UbiA_sf"/>
</dbReference>
<accession>A0A126UWN6</accession>
<feature type="transmembrane region" description="Helical" evidence="6">
    <location>
        <begin position="414"/>
        <end position="432"/>
    </location>
</feature>
<dbReference type="SUPFAM" id="SSF56784">
    <property type="entry name" value="HAD-like"/>
    <property type="match status" value="1"/>
</dbReference>
<keyword evidence="5 6" id="KW-0472">Membrane</keyword>
<dbReference type="KEGG" id="hat:RC74_02505"/>
<keyword evidence="8" id="KW-1185">Reference proteome</keyword>
<protein>
    <submittedName>
        <fullName evidence="7">Prenyltransferase</fullName>
    </submittedName>
</protein>
<dbReference type="EMBL" id="CP014327">
    <property type="protein sequence ID" value="AML50287.1"/>
    <property type="molecule type" value="Genomic_DNA"/>
</dbReference>
<reference evidence="7 8" key="1">
    <citation type="submission" date="2016-02" db="EMBL/GenBank/DDBJ databases">
        <title>Complete genome sequence of Halocynthiibacter arcticus PAMC 20958t from arctic marine sediment.</title>
        <authorList>
            <person name="Lee Y.M."/>
            <person name="Baek K."/>
            <person name="Lee H.K."/>
            <person name="Shin S.C."/>
        </authorList>
    </citation>
    <scope>NUCLEOTIDE SEQUENCE [LARGE SCALE GENOMIC DNA]</scope>
    <source>
        <strain evidence="7">PAMC 20958</strain>
    </source>
</reference>
<keyword evidence="7" id="KW-0808">Transferase</keyword>
<evidence type="ECO:0000256" key="4">
    <source>
        <dbReference type="ARBA" id="ARBA00022989"/>
    </source>
</evidence>
<dbReference type="NCBIfam" id="NF006088">
    <property type="entry name" value="PRK08238.1"/>
    <property type="match status" value="1"/>
</dbReference>
<keyword evidence="3 6" id="KW-0812">Transmembrane</keyword>
<dbReference type="CDD" id="cd13963">
    <property type="entry name" value="PT_UbiA_2"/>
    <property type="match status" value="1"/>
</dbReference>
<gene>
    <name evidence="7" type="ORF">RC74_02505</name>
</gene>
<dbReference type="Pfam" id="PF01040">
    <property type="entry name" value="UbiA"/>
    <property type="match status" value="1"/>
</dbReference>
<dbReference type="STRING" id="1579316.RC74_02505"/>
<dbReference type="OrthoDB" id="9803632at2"/>
<evidence type="ECO:0000256" key="2">
    <source>
        <dbReference type="ARBA" id="ARBA00022475"/>
    </source>
</evidence>
<evidence type="ECO:0000313" key="8">
    <source>
        <dbReference type="Proteomes" id="UP000070371"/>
    </source>
</evidence>